<dbReference type="GeneID" id="115633221"/>
<protein>
    <submittedName>
        <fullName evidence="3">Enhancer of rudimentary homolog</fullName>
    </submittedName>
</protein>
<dbReference type="Pfam" id="PF01133">
    <property type="entry name" value="ER"/>
    <property type="match status" value="1"/>
</dbReference>
<evidence type="ECO:0000256" key="1">
    <source>
        <dbReference type="ARBA" id="ARBA00007491"/>
    </source>
</evidence>
<gene>
    <name evidence="3" type="primary">LOC115633221</name>
</gene>
<evidence type="ECO:0000313" key="3">
    <source>
        <dbReference type="RefSeq" id="XP_030386472.1"/>
    </source>
</evidence>
<dbReference type="RefSeq" id="XP_030386472.1">
    <property type="nucleotide sequence ID" value="XM_030530612.1"/>
</dbReference>
<dbReference type="PANTHER" id="PTHR12373">
    <property type="entry name" value="ENHANCER OF RUDIMENTARY ERH"/>
    <property type="match status" value="1"/>
</dbReference>
<dbReference type="InterPro" id="IPR000781">
    <property type="entry name" value="ERH"/>
</dbReference>
<name>A0A6J2UH51_DROLE</name>
<keyword evidence="2" id="KW-1185">Reference proteome</keyword>
<dbReference type="PANTHER" id="PTHR12373:SF0">
    <property type="entry name" value="ENHANCER OF RUDIMENTARY HOMOLOG"/>
    <property type="match status" value="1"/>
</dbReference>
<dbReference type="AlphaFoldDB" id="A0A6J2UH51"/>
<dbReference type="Proteomes" id="UP000504634">
    <property type="component" value="Unplaced"/>
</dbReference>
<dbReference type="InterPro" id="IPR035912">
    <property type="entry name" value="EHR_sf"/>
</dbReference>
<dbReference type="SUPFAM" id="SSF143875">
    <property type="entry name" value="ERH-like"/>
    <property type="match status" value="1"/>
</dbReference>
<organism evidence="2 3">
    <name type="scientific">Drosophila lebanonensis</name>
    <name type="common">Fruit fly</name>
    <name type="synonym">Scaptodrosophila lebanonensis</name>
    <dbReference type="NCBI Taxonomy" id="7225"/>
    <lineage>
        <taxon>Eukaryota</taxon>
        <taxon>Metazoa</taxon>
        <taxon>Ecdysozoa</taxon>
        <taxon>Arthropoda</taxon>
        <taxon>Hexapoda</taxon>
        <taxon>Insecta</taxon>
        <taxon>Pterygota</taxon>
        <taxon>Neoptera</taxon>
        <taxon>Endopterygota</taxon>
        <taxon>Diptera</taxon>
        <taxon>Brachycera</taxon>
        <taxon>Muscomorpha</taxon>
        <taxon>Ephydroidea</taxon>
        <taxon>Drosophilidae</taxon>
        <taxon>Scaptodrosophila</taxon>
    </lineage>
</organism>
<sequence length="122" mass="14153">MPSTLPGLAFVEMSHVMLFVQMAPDPKSRTFHTYDTVAECMDGVRNMFEDHVHNSYSPISNFSYSMSQLLDYVDSLVDVSCMVLQESTHSYVSHDRYWVKSKLYQMLNQELQTFDEQPPNNN</sequence>
<dbReference type="OrthoDB" id="7887808at2759"/>
<reference evidence="3" key="1">
    <citation type="submission" date="2025-08" db="UniProtKB">
        <authorList>
            <consortium name="RefSeq"/>
        </authorList>
    </citation>
    <scope>IDENTIFICATION</scope>
    <source>
        <strain evidence="3">11010-0011.00</strain>
        <tissue evidence="3">Whole body</tissue>
    </source>
</reference>
<evidence type="ECO:0000313" key="2">
    <source>
        <dbReference type="Proteomes" id="UP000504634"/>
    </source>
</evidence>
<proteinExistence type="inferred from homology"/>
<comment type="similarity">
    <text evidence="1">Belongs to the E(R) family.</text>
</comment>
<accession>A0A6J2UH51</accession>
<dbReference type="Gene3D" id="3.30.2260.10">
    <property type="entry name" value="Enhancer of rudimentary"/>
    <property type="match status" value="1"/>
</dbReference>